<evidence type="ECO:0000256" key="1">
    <source>
        <dbReference type="SAM" id="Phobius"/>
    </source>
</evidence>
<feature type="transmembrane region" description="Helical" evidence="1">
    <location>
        <begin position="255"/>
        <end position="281"/>
    </location>
</feature>
<dbReference type="InterPro" id="IPR010656">
    <property type="entry name" value="DctM"/>
</dbReference>
<feature type="transmembrane region" description="Helical" evidence="1">
    <location>
        <begin position="399"/>
        <end position="419"/>
    </location>
</feature>
<dbReference type="PATRIC" id="fig|1122241.3.peg.1885"/>
<feature type="domain" description="TRAP C4-dicarboxylate transport system permease DctM subunit" evidence="2">
    <location>
        <begin position="109"/>
        <end position="532"/>
    </location>
</feature>
<organism evidence="3 4">
    <name type="scientific">Moorella mulderi DSM 14980</name>
    <dbReference type="NCBI Taxonomy" id="1122241"/>
    <lineage>
        <taxon>Bacteria</taxon>
        <taxon>Bacillati</taxon>
        <taxon>Bacillota</taxon>
        <taxon>Clostridia</taxon>
        <taxon>Neomoorellales</taxon>
        <taxon>Neomoorellaceae</taxon>
        <taxon>Neomoorella</taxon>
    </lineage>
</organism>
<evidence type="ECO:0000313" key="4">
    <source>
        <dbReference type="Proteomes" id="UP000075670"/>
    </source>
</evidence>
<keyword evidence="1" id="KW-0472">Membrane</keyword>
<evidence type="ECO:0000259" key="2">
    <source>
        <dbReference type="Pfam" id="PF06808"/>
    </source>
</evidence>
<feature type="transmembrane region" description="Helical" evidence="1">
    <location>
        <begin position="451"/>
        <end position="473"/>
    </location>
</feature>
<sequence>MDKIVKFLIVILGFALSAFQVYTAATMPFTAMIQRSVHLGLGMALVFLVYPVAKRKEGIGSLAGQVLDLMLMLLALISCLYVSVNWEALSEPERLSNPTIWDMCFGVIAFLLVLEGTRRVAGPALPIIALVALLYIFTGPWMPGELKHPGASLQNVISLGYMFNEGIFGSPIEASASMVFIFILFGQFLQSLRGSDFFLTLANSLVGTLRGGPAKVAIFASGFFGSISGSAVANVVGTGSVTIPLMKRVGYKPEFAGAVESVASTGGLIMPPVMGAAAFIMAEIVGISYWSIVVAAIIPALLYYVGLYIAVDLRARRRQLSGLPREDVPRFGEVLRQNGWVYITPLAVLVLLLGIYQYSPARACFWSIVILISLCSVKRELRPLLKGALDIFTQAAKNALVVIMACACAGLVLLMFQVTGLGLKFSSILIALAGENLLLLMFLVMTASLILGMGLPATACYIILALLAAPAIVELGGEVMAAHLFVMYFGALSAITPPVCLAAYAASGISGASPMRTGFVAWRIALPIFLVAYCFVLQPELLMIGKPLDIVIVSVSCLAGVAAMAVGLEGYWLAEIGIARRLLWIIAGALLIWPNHYLTVGGVLLVLICVMCDPQVTQKLRKMLNIPLVGESRTEAIKKSLED</sequence>
<feature type="transmembrane region" description="Helical" evidence="1">
    <location>
        <begin position="33"/>
        <end position="53"/>
    </location>
</feature>
<feature type="transmembrane region" description="Helical" evidence="1">
    <location>
        <begin position="425"/>
        <end position="444"/>
    </location>
</feature>
<dbReference type="Pfam" id="PF06808">
    <property type="entry name" value="DctM"/>
    <property type="match status" value="1"/>
</dbReference>
<feature type="transmembrane region" description="Helical" evidence="1">
    <location>
        <begin position="583"/>
        <end position="608"/>
    </location>
</feature>
<name>A0A151AX40_9FIRM</name>
<dbReference type="NCBIfam" id="TIGR02123">
    <property type="entry name" value="TRAP_fused"/>
    <property type="match status" value="1"/>
</dbReference>
<keyword evidence="4" id="KW-1185">Reference proteome</keyword>
<dbReference type="InterPro" id="IPR011853">
    <property type="entry name" value="TRAP_DctM-Dct_fused"/>
</dbReference>
<feature type="transmembrane region" description="Helical" evidence="1">
    <location>
        <begin position="287"/>
        <end position="311"/>
    </location>
</feature>
<dbReference type="AlphaFoldDB" id="A0A151AX40"/>
<feature type="transmembrane region" description="Helical" evidence="1">
    <location>
        <begin position="95"/>
        <end position="114"/>
    </location>
</feature>
<feature type="transmembrane region" description="Helical" evidence="1">
    <location>
        <begin position="162"/>
        <end position="185"/>
    </location>
</feature>
<accession>A0A151AX40</accession>
<keyword evidence="1" id="KW-1133">Transmembrane helix</keyword>
<feature type="transmembrane region" description="Helical" evidence="1">
    <location>
        <begin position="65"/>
        <end position="83"/>
    </location>
</feature>
<feature type="transmembrane region" description="Helical" evidence="1">
    <location>
        <begin position="485"/>
        <end position="507"/>
    </location>
</feature>
<feature type="transmembrane region" description="Helical" evidence="1">
    <location>
        <begin position="121"/>
        <end position="142"/>
    </location>
</feature>
<dbReference type="PANTHER" id="PTHR43849:SF2">
    <property type="entry name" value="BLL3936 PROTEIN"/>
    <property type="match status" value="1"/>
</dbReference>
<dbReference type="EMBL" id="LTBC01000005">
    <property type="protein sequence ID" value="KYH32208.1"/>
    <property type="molecule type" value="Genomic_DNA"/>
</dbReference>
<proteinExistence type="predicted"/>
<protein>
    <submittedName>
        <fullName evidence="3">Sialic acid TRAP transporter permease protein SiaT</fullName>
    </submittedName>
</protein>
<dbReference type="RefSeq" id="WP_062284152.1">
    <property type="nucleotide sequence ID" value="NZ_LTBC01000005.1"/>
</dbReference>
<feature type="transmembrane region" description="Helical" evidence="1">
    <location>
        <begin position="550"/>
        <end position="571"/>
    </location>
</feature>
<comment type="caution">
    <text evidence="3">The sequence shown here is derived from an EMBL/GenBank/DDBJ whole genome shotgun (WGS) entry which is preliminary data.</text>
</comment>
<feature type="transmembrane region" description="Helical" evidence="1">
    <location>
        <begin position="339"/>
        <end position="357"/>
    </location>
</feature>
<feature type="transmembrane region" description="Helical" evidence="1">
    <location>
        <begin position="519"/>
        <end position="538"/>
    </location>
</feature>
<dbReference type="PANTHER" id="PTHR43849">
    <property type="entry name" value="BLL3936 PROTEIN"/>
    <property type="match status" value="1"/>
</dbReference>
<evidence type="ECO:0000313" key="3">
    <source>
        <dbReference type="EMBL" id="KYH32208.1"/>
    </source>
</evidence>
<keyword evidence="1" id="KW-0812">Transmembrane</keyword>
<gene>
    <name evidence="3" type="primary">siaT_5</name>
    <name evidence="3" type="ORF">MOMUL_17830</name>
</gene>
<dbReference type="Proteomes" id="UP000075670">
    <property type="component" value="Unassembled WGS sequence"/>
</dbReference>
<dbReference type="OrthoDB" id="9759894at2"/>
<reference evidence="3 4" key="1">
    <citation type="submission" date="2016-02" db="EMBL/GenBank/DDBJ databases">
        <title>Genome sequence of Moorella mulderi DSM 14980.</title>
        <authorList>
            <person name="Poehlein A."/>
            <person name="Daniel R."/>
        </authorList>
    </citation>
    <scope>NUCLEOTIDE SEQUENCE [LARGE SCALE GENOMIC DNA]</scope>
    <source>
        <strain evidence="3 4">DSM 14980</strain>
    </source>
</reference>